<dbReference type="SMART" id="SM00710">
    <property type="entry name" value="PbH1"/>
    <property type="match status" value="8"/>
</dbReference>
<protein>
    <submittedName>
        <fullName evidence="2">Flagellar hook-length control protein FliK</fullName>
    </submittedName>
</protein>
<organism evidence="2 3">
    <name type="scientific">Aquipluma nitroreducens</name>
    <dbReference type="NCBI Taxonomy" id="2010828"/>
    <lineage>
        <taxon>Bacteria</taxon>
        <taxon>Pseudomonadati</taxon>
        <taxon>Bacteroidota</taxon>
        <taxon>Bacteroidia</taxon>
        <taxon>Marinilabiliales</taxon>
        <taxon>Prolixibacteraceae</taxon>
        <taxon>Aquipluma</taxon>
    </lineage>
</organism>
<dbReference type="PROSITE" id="PS50853">
    <property type="entry name" value="FN3"/>
    <property type="match status" value="1"/>
</dbReference>
<dbReference type="SUPFAM" id="SSF49265">
    <property type="entry name" value="Fibronectin type III"/>
    <property type="match status" value="1"/>
</dbReference>
<dbReference type="Pfam" id="PF13229">
    <property type="entry name" value="Beta_helix"/>
    <property type="match status" value="1"/>
</dbReference>
<reference evidence="2" key="1">
    <citation type="journal article" date="2020" name="Int. J. Syst. Evol. Microbiol.">
        <title>Aquipluma nitroreducens gen. nov. sp. nov., a novel facultatively anaerobic bacterium isolated from a freshwater lake.</title>
        <authorList>
            <person name="Watanabe M."/>
            <person name="Kojima H."/>
            <person name="Fukui M."/>
        </authorList>
    </citation>
    <scope>NUCLEOTIDE SEQUENCE</scope>
    <source>
        <strain evidence="2">MeG22</strain>
    </source>
</reference>
<dbReference type="CDD" id="cd00063">
    <property type="entry name" value="FN3"/>
    <property type="match status" value="1"/>
</dbReference>
<dbReference type="Pfam" id="PF18962">
    <property type="entry name" value="Por_Secre_tail"/>
    <property type="match status" value="1"/>
</dbReference>
<evidence type="ECO:0000259" key="1">
    <source>
        <dbReference type="PROSITE" id="PS50853"/>
    </source>
</evidence>
<keyword evidence="2" id="KW-0966">Cell projection</keyword>
<name>A0A5K7SG50_9BACT</name>
<dbReference type="SMART" id="SM00060">
    <property type="entry name" value="FN3"/>
    <property type="match status" value="1"/>
</dbReference>
<dbReference type="Gene3D" id="2.60.40.10">
    <property type="entry name" value="Immunoglobulins"/>
    <property type="match status" value="1"/>
</dbReference>
<dbReference type="RefSeq" id="WP_318348701.1">
    <property type="nucleotide sequence ID" value="NZ_AP018694.1"/>
</dbReference>
<dbReference type="InterPro" id="IPR011050">
    <property type="entry name" value="Pectin_lyase_fold/virulence"/>
</dbReference>
<keyword evidence="2" id="KW-0282">Flagellum</keyword>
<dbReference type="EMBL" id="AP018694">
    <property type="protein sequence ID" value="BBE20561.1"/>
    <property type="molecule type" value="Genomic_DNA"/>
</dbReference>
<gene>
    <name evidence="2" type="ORF">AQPE_4755</name>
</gene>
<keyword evidence="3" id="KW-1185">Reference proteome</keyword>
<dbReference type="SUPFAM" id="SSF51126">
    <property type="entry name" value="Pectin lyase-like"/>
    <property type="match status" value="1"/>
</dbReference>
<evidence type="ECO:0000313" key="3">
    <source>
        <dbReference type="Proteomes" id="UP001193389"/>
    </source>
</evidence>
<keyword evidence="2" id="KW-0969">Cilium</keyword>
<dbReference type="NCBIfam" id="TIGR04183">
    <property type="entry name" value="Por_Secre_tail"/>
    <property type="match status" value="1"/>
</dbReference>
<dbReference type="InterPro" id="IPR059226">
    <property type="entry name" value="Choice_anch_Q_dom"/>
</dbReference>
<dbReference type="InterPro" id="IPR006626">
    <property type="entry name" value="PbH1"/>
</dbReference>
<dbReference type="InterPro" id="IPR036116">
    <property type="entry name" value="FN3_sf"/>
</dbReference>
<dbReference type="Proteomes" id="UP001193389">
    <property type="component" value="Chromosome"/>
</dbReference>
<dbReference type="Gene3D" id="2.160.20.10">
    <property type="entry name" value="Single-stranded right-handed beta-helix, Pectin lyase-like"/>
    <property type="match status" value="2"/>
</dbReference>
<proteinExistence type="predicted"/>
<dbReference type="InterPro" id="IPR013783">
    <property type="entry name" value="Ig-like_fold"/>
</dbReference>
<dbReference type="InterPro" id="IPR003961">
    <property type="entry name" value="FN3_dom"/>
</dbReference>
<dbReference type="InterPro" id="IPR026444">
    <property type="entry name" value="Secre_tail"/>
</dbReference>
<sequence>MKSIYERFAKRTLLSILIIHLFILSNAATYYVSNAGSDSNSGLTSAFPWKTISMVNNKTFNPGDAILFKKGDVFVGRLNVPSSGSAGNPITLGNYGTGANPIINANNVDARCISTSDRNYITIDGIDLKNATDYGISGSNSTHITIQNLTMSNMGTTNAFTTAVTYTGGYTIITNCTITNISAVGIELSGGHNLVTYNDISYTNAAYTGWGAGIHVAAATVADDGTEIAYNTIHDNGGVGLNANCHGIYVDIKVTNCKVHHNTITNSSKGSGIKYAASGSIYNNFISSSRWSGMEVGGKVTSDSSTMVIYNNILTGNRTGILELQQGTGILKISILNNTFYLNNNTTEDAYPEELQVLNNVNGYLIVKNNIFYATTGRYAFDIATQGNATINNNCVYIASGNFIKYNGSGISWATWQGYGFDTNGINANPKFVSTSDFQLQLGSPAINAGVGVGLTTDYAGNSIVGNPDIGAYEYGSTTIDTEKPTITGFAIPVSSISQTISITSFSATDNIGVTGYLLTETSTTPLVGAIGWSSTKPTIYAFSSIGTKTLYAWAKDAAGNVSASKSASVTISAPVASTFTFTGTSSGNVNSPSANFTVTPNNVYTGTITITPSGTGSVGLSAKVLTFSNSSTAQTFSITPTVAGSITLTPTNNGTLTNPTKLIYTANAILPNAPTSVVATAGDASALVTFIAPTNTGGSAITGYTVTSIPAGGVDTNAGSTSLTHSIGGLTNGTSYTFTVKANNSVGSSVASIASNSITPKVADVITKQGDIVPSHFKTVWEGLNGLNHMNINVVSATLEDVPLSVDDEIAVFSGSKCVGTTKLTKTIVSSDNTTFLSILASQDDGSGNGFSDNDTIVFKIWDSKTQSELQVNGVVYRSDVSTWKTNGKYSPAATAVVEIASYNVITQSIELLKGYNMISTYVSVQNPNVSAVTKSLQDQGSLIKMQDETGNSLENWGDFGGWINQLGSMEETEGYKIQVANNCTLQVTGRSIAMPFDISLKTGWNIISYPRTDVVNAMNVFQTLIDQNKLVKVQDEVGNSIENWGLFGGWKNGIGNLIPGKAYKVKISADAILTFQESYPKSAVVLAKAEETEYYHSLVEGNGTDHMNINITGLNTIGISVGDEIAAFDGELCVATTKITEANVLSGSVSLASSFSTNNQNPDGFKVGDQIQISTWSKLSGDESKVNTEVITGQMKYEKNATVLVKMKSATIATAITNLNDAVKIDVFPNPCQDQVTIRFSKIPEVDSRIEISDISGRKLIAKPISGNTEEINLDSFTPGLYLVKSILGKNEYVQKLIVNK</sequence>
<dbReference type="KEGG" id="anf:AQPE_4755"/>
<accession>A0A5K7SG50</accession>
<dbReference type="InterPro" id="IPR012334">
    <property type="entry name" value="Pectin_lyas_fold"/>
</dbReference>
<feature type="domain" description="Fibronectin type-III" evidence="1">
    <location>
        <begin position="671"/>
        <end position="763"/>
    </location>
</feature>
<dbReference type="Pfam" id="PF00041">
    <property type="entry name" value="fn3"/>
    <property type="match status" value="1"/>
</dbReference>
<dbReference type="InterPro" id="IPR039448">
    <property type="entry name" value="Beta_helix"/>
</dbReference>
<evidence type="ECO:0000313" key="2">
    <source>
        <dbReference type="EMBL" id="BBE20561.1"/>
    </source>
</evidence>
<dbReference type="NCBIfam" id="NF041518">
    <property type="entry name" value="choice_anch_Q"/>
    <property type="match status" value="1"/>
</dbReference>